<sequence length="125" mass="14049">MTKIFLGGFPLTITELDLVQILSYHGEVVTIKIVRDKQTRKCKGYAFIETATLDDANQIIQALNGTMLGERVLTINIVPEENVKSKQQTGPTPYKFTNTSQNKFTRPSANIETAPTRVKRPRIKV</sequence>
<reference evidence="4 5" key="1">
    <citation type="submission" date="2020-09" db="EMBL/GenBank/DDBJ databases">
        <title>Novel species of Mucilaginibacter isolated from a glacier on the Tibetan Plateau.</title>
        <authorList>
            <person name="Liu Q."/>
            <person name="Xin Y.-H."/>
        </authorList>
    </citation>
    <scope>NUCLEOTIDE SEQUENCE [LARGE SCALE GENOMIC DNA]</scope>
    <source>
        <strain evidence="4 5">ZT4R22</strain>
    </source>
</reference>
<comment type="caution">
    <text evidence="4">The sequence shown here is derived from an EMBL/GenBank/DDBJ whole genome shotgun (WGS) entry which is preliminary data.</text>
</comment>
<evidence type="ECO:0000256" key="2">
    <source>
        <dbReference type="SAM" id="MobiDB-lite"/>
    </source>
</evidence>
<dbReference type="InterPro" id="IPR051847">
    <property type="entry name" value="RNA_proc/Spliceosome_comp"/>
</dbReference>
<dbReference type="EMBL" id="JACWMY010000002">
    <property type="protein sequence ID" value="MBD1363095.1"/>
    <property type="molecule type" value="Genomic_DNA"/>
</dbReference>
<name>A0ABR7WLA8_9SPHI</name>
<dbReference type="CDD" id="cd00590">
    <property type="entry name" value="RRM_SF"/>
    <property type="match status" value="1"/>
</dbReference>
<feature type="region of interest" description="Disordered" evidence="2">
    <location>
        <begin position="84"/>
        <end position="125"/>
    </location>
</feature>
<keyword evidence="1" id="KW-0694">RNA-binding</keyword>
<protein>
    <submittedName>
        <fullName evidence="4">RNA-binding protein</fullName>
    </submittedName>
</protein>
<evidence type="ECO:0000313" key="4">
    <source>
        <dbReference type="EMBL" id="MBD1363095.1"/>
    </source>
</evidence>
<gene>
    <name evidence="4" type="ORF">IDJ77_04660</name>
</gene>
<dbReference type="PANTHER" id="PTHR45880">
    <property type="entry name" value="RNA-BINDING MOTIF PROTEIN, X-LINKED 2"/>
    <property type="match status" value="1"/>
</dbReference>
<dbReference type="Gene3D" id="3.30.70.330">
    <property type="match status" value="1"/>
</dbReference>
<feature type="compositionally biased region" description="Polar residues" evidence="2">
    <location>
        <begin position="85"/>
        <end position="113"/>
    </location>
</feature>
<dbReference type="RefSeq" id="WP_191187766.1">
    <property type="nucleotide sequence ID" value="NZ_JACWMY010000002.1"/>
</dbReference>
<dbReference type="PROSITE" id="PS50102">
    <property type="entry name" value="RRM"/>
    <property type="match status" value="1"/>
</dbReference>
<dbReference type="PANTHER" id="PTHR45880:SF2">
    <property type="entry name" value="GLYCINE-RICH RNA-BINDING PROTEIN 4, MITOCHONDRIAL ISOFORM X1"/>
    <property type="match status" value="1"/>
</dbReference>
<evidence type="ECO:0000256" key="1">
    <source>
        <dbReference type="ARBA" id="ARBA00022884"/>
    </source>
</evidence>
<dbReference type="SUPFAM" id="SSF54928">
    <property type="entry name" value="RNA-binding domain, RBD"/>
    <property type="match status" value="1"/>
</dbReference>
<dbReference type="InterPro" id="IPR000504">
    <property type="entry name" value="RRM_dom"/>
</dbReference>
<keyword evidence="5" id="KW-1185">Reference proteome</keyword>
<accession>A0ABR7WLA8</accession>
<dbReference type="SMART" id="SM00360">
    <property type="entry name" value="RRM"/>
    <property type="match status" value="1"/>
</dbReference>
<proteinExistence type="predicted"/>
<organism evidence="4 5">
    <name type="scientific">Mucilaginibacter pankratovii</name>
    <dbReference type="NCBI Taxonomy" id="2772110"/>
    <lineage>
        <taxon>Bacteria</taxon>
        <taxon>Pseudomonadati</taxon>
        <taxon>Bacteroidota</taxon>
        <taxon>Sphingobacteriia</taxon>
        <taxon>Sphingobacteriales</taxon>
        <taxon>Sphingobacteriaceae</taxon>
        <taxon>Mucilaginibacter</taxon>
    </lineage>
</organism>
<evidence type="ECO:0000259" key="3">
    <source>
        <dbReference type="PROSITE" id="PS50102"/>
    </source>
</evidence>
<dbReference type="InterPro" id="IPR035979">
    <property type="entry name" value="RBD_domain_sf"/>
</dbReference>
<dbReference type="InterPro" id="IPR012677">
    <property type="entry name" value="Nucleotide-bd_a/b_plait_sf"/>
</dbReference>
<feature type="domain" description="RRM" evidence="3">
    <location>
        <begin position="2"/>
        <end position="80"/>
    </location>
</feature>
<evidence type="ECO:0000313" key="5">
    <source>
        <dbReference type="Proteomes" id="UP000606600"/>
    </source>
</evidence>
<dbReference type="Proteomes" id="UP000606600">
    <property type="component" value="Unassembled WGS sequence"/>
</dbReference>
<dbReference type="Pfam" id="PF00076">
    <property type="entry name" value="RRM_1"/>
    <property type="match status" value="1"/>
</dbReference>